<keyword evidence="7" id="KW-0406">Ion transport</keyword>
<dbReference type="Pfam" id="PF00593">
    <property type="entry name" value="TonB_dep_Rec_b-barrel"/>
    <property type="match status" value="1"/>
</dbReference>
<sequence length="796" mass="86738">MPAQRANGAPTFKALLLAASALLPGAGWAGHALAADAPAAALAPDNADAAAVDALVVTARYRSEDVQTVPIPITALGGQQLEALGGTFNLKQLMQQLPSLNIQGFSGRNQTTTIRGIGTNAGGTNDGLEQGVGLYIDGVYRPRTGTAITDLVDVESIQLLRGPQGTLFGKNTVAGAIDIRTREPSFTPEWRGEVSVGNYKYLRAYGSYSGPITDNLAIRFSYLRNEREGLYYNTVYKKRWDNLDNNAYRLDLLYKPTDDFKLRVTADYSIQKGNMGFNVVTAVLPTTKANGSVVRGFYEKAASVGYTPLAIDPFARKIDLDNSQFDRMPSWGVQSRADWQVGGFTLSSISAYRDWRWIPNYDGDQIGANVSTQGIVDTVQTQFSQELRLVSPDERRLQYTAGLYYFWQEADDWTTSAYGRDAAKWLLGATYPDAVLNGLASVAHVVPATHSYAAYGQATWNLRPDLRLTAGLRYTYEEKTGLYDAKVGGSAVAIADLPTAWQALAITARATYAPVSRYEADWNGDNVSGLLSASYDLSDDAHAYASYSRGYKSAGINLVRQTTGVDIFVAPEKVDDYELGVKTRLLDRRLELNANLFWTTDENYQANYVNTTVSPAVTYIANTGTLRSRGVELDARAAPFSGLTATLSASYNEARYQSYKNASAQYLTSYQGVKDLSGAEASGAPRWTVAATLRYAKPITLAGGDGGEAYIGGDYSHRSHFFAAVNDDIFSLVPGYQVFGLNGGVRSDKGWDVSIWARNLFDEEYFNTLSVNATYGIVQGTLGEPRTFGATLRIKR</sequence>
<comment type="similarity">
    <text evidence="11 12">Belongs to the TonB-dependent receptor family.</text>
</comment>
<dbReference type="PROSITE" id="PS52016">
    <property type="entry name" value="TONB_DEPENDENT_REC_3"/>
    <property type="match status" value="1"/>
</dbReference>
<keyword evidence="2 11" id="KW-0813">Transport</keyword>
<evidence type="ECO:0000256" key="4">
    <source>
        <dbReference type="ARBA" id="ARBA00022496"/>
    </source>
</evidence>
<dbReference type="Pfam" id="PF07715">
    <property type="entry name" value="Plug"/>
    <property type="match status" value="1"/>
</dbReference>
<dbReference type="InterPro" id="IPR000531">
    <property type="entry name" value="Beta-barrel_TonB"/>
</dbReference>
<keyword evidence="10 11" id="KW-0998">Cell outer membrane</keyword>
<dbReference type="InterPro" id="IPR036942">
    <property type="entry name" value="Beta-barrel_TonB_sf"/>
</dbReference>
<keyword evidence="8 12" id="KW-0798">TonB box</keyword>
<keyword evidence="13" id="KW-0732">Signal</keyword>
<evidence type="ECO:0000256" key="6">
    <source>
        <dbReference type="ARBA" id="ARBA00023004"/>
    </source>
</evidence>
<dbReference type="RefSeq" id="WP_198574754.1">
    <property type="nucleotide sequence ID" value="NZ_JADWOX010000002.1"/>
</dbReference>
<keyword evidence="16" id="KW-0675">Receptor</keyword>
<feature type="domain" description="TonB-dependent receptor plug" evidence="15">
    <location>
        <begin position="66"/>
        <end position="176"/>
    </location>
</feature>
<evidence type="ECO:0000256" key="8">
    <source>
        <dbReference type="ARBA" id="ARBA00023077"/>
    </source>
</evidence>
<evidence type="ECO:0000256" key="7">
    <source>
        <dbReference type="ARBA" id="ARBA00023065"/>
    </source>
</evidence>
<keyword evidence="6" id="KW-0408">Iron</keyword>
<evidence type="ECO:0000256" key="5">
    <source>
        <dbReference type="ARBA" id="ARBA00022692"/>
    </source>
</evidence>
<evidence type="ECO:0000256" key="9">
    <source>
        <dbReference type="ARBA" id="ARBA00023136"/>
    </source>
</evidence>
<keyword evidence="4" id="KW-0410">Iron transport</keyword>
<reference evidence="16 17" key="1">
    <citation type="submission" date="2020-11" db="EMBL/GenBank/DDBJ databases">
        <title>genome sequence of strain KACC 18849.</title>
        <authorList>
            <person name="Gao J."/>
            <person name="Zhang X."/>
        </authorList>
    </citation>
    <scope>NUCLEOTIDE SEQUENCE [LARGE SCALE GENOMIC DNA]</scope>
    <source>
        <strain evidence="16 17">KACC 18849</strain>
    </source>
</reference>
<evidence type="ECO:0000256" key="10">
    <source>
        <dbReference type="ARBA" id="ARBA00023237"/>
    </source>
</evidence>
<dbReference type="SUPFAM" id="SSF56935">
    <property type="entry name" value="Porins"/>
    <property type="match status" value="1"/>
</dbReference>
<evidence type="ECO:0000256" key="3">
    <source>
        <dbReference type="ARBA" id="ARBA00022452"/>
    </source>
</evidence>
<dbReference type="EMBL" id="JADWOX010000002">
    <property type="protein sequence ID" value="MBI1682807.1"/>
    <property type="molecule type" value="Genomic_DNA"/>
</dbReference>
<dbReference type="PANTHER" id="PTHR32552:SF81">
    <property type="entry name" value="TONB-DEPENDENT OUTER MEMBRANE RECEPTOR"/>
    <property type="match status" value="1"/>
</dbReference>
<dbReference type="Gene3D" id="2.40.170.20">
    <property type="entry name" value="TonB-dependent receptor, beta-barrel domain"/>
    <property type="match status" value="1"/>
</dbReference>
<keyword evidence="5 11" id="KW-0812">Transmembrane</keyword>
<comment type="subcellular location">
    <subcellularLocation>
        <location evidence="1 11">Cell outer membrane</location>
        <topology evidence="1 11">Multi-pass membrane protein</topology>
    </subcellularLocation>
</comment>
<keyword evidence="3 11" id="KW-1134">Transmembrane beta strand</keyword>
<evidence type="ECO:0000256" key="2">
    <source>
        <dbReference type="ARBA" id="ARBA00022448"/>
    </source>
</evidence>
<evidence type="ECO:0000259" key="15">
    <source>
        <dbReference type="Pfam" id="PF07715"/>
    </source>
</evidence>
<evidence type="ECO:0000259" key="14">
    <source>
        <dbReference type="Pfam" id="PF00593"/>
    </source>
</evidence>
<gene>
    <name evidence="16" type="ORF">I4Q42_03905</name>
</gene>
<feature type="signal peptide" evidence="13">
    <location>
        <begin position="1"/>
        <end position="34"/>
    </location>
</feature>
<dbReference type="PANTHER" id="PTHR32552">
    <property type="entry name" value="FERRICHROME IRON RECEPTOR-RELATED"/>
    <property type="match status" value="1"/>
</dbReference>
<feature type="chain" id="PRO_5046388733" evidence="13">
    <location>
        <begin position="35"/>
        <end position="796"/>
    </location>
</feature>
<evidence type="ECO:0000256" key="1">
    <source>
        <dbReference type="ARBA" id="ARBA00004571"/>
    </source>
</evidence>
<keyword evidence="9 11" id="KW-0472">Membrane</keyword>
<evidence type="ECO:0000256" key="11">
    <source>
        <dbReference type="PROSITE-ProRule" id="PRU01360"/>
    </source>
</evidence>
<evidence type="ECO:0000313" key="16">
    <source>
        <dbReference type="EMBL" id="MBI1682807.1"/>
    </source>
</evidence>
<organism evidence="16 17">
    <name type="scientific">Caulobacter hibisci</name>
    <dbReference type="NCBI Taxonomy" id="2035993"/>
    <lineage>
        <taxon>Bacteria</taxon>
        <taxon>Pseudomonadati</taxon>
        <taxon>Pseudomonadota</taxon>
        <taxon>Alphaproteobacteria</taxon>
        <taxon>Caulobacterales</taxon>
        <taxon>Caulobacteraceae</taxon>
        <taxon>Caulobacter</taxon>
    </lineage>
</organism>
<protein>
    <submittedName>
        <fullName evidence="16">TonB-dependent receptor</fullName>
    </submittedName>
</protein>
<dbReference type="InterPro" id="IPR039426">
    <property type="entry name" value="TonB-dep_rcpt-like"/>
</dbReference>
<comment type="caution">
    <text evidence="16">The sequence shown here is derived from an EMBL/GenBank/DDBJ whole genome shotgun (WGS) entry which is preliminary data.</text>
</comment>
<feature type="domain" description="TonB-dependent receptor-like beta-barrel" evidence="14">
    <location>
        <begin position="325"/>
        <end position="760"/>
    </location>
</feature>
<name>A0ABS0SVZ7_9CAUL</name>
<dbReference type="InterPro" id="IPR012910">
    <property type="entry name" value="Plug_dom"/>
</dbReference>
<proteinExistence type="inferred from homology"/>
<dbReference type="Proteomes" id="UP000639859">
    <property type="component" value="Unassembled WGS sequence"/>
</dbReference>
<evidence type="ECO:0000256" key="12">
    <source>
        <dbReference type="RuleBase" id="RU003357"/>
    </source>
</evidence>
<accession>A0ABS0SVZ7</accession>
<keyword evidence="17" id="KW-1185">Reference proteome</keyword>
<evidence type="ECO:0000256" key="13">
    <source>
        <dbReference type="SAM" id="SignalP"/>
    </source>
</evidence>
<evidence type="ECO:0000313" key="17">
    <source>
        <dbReference type="Proteomes" id="UP000639859"/>
    </source>
</evidence>